<evidence type="ECO:0000313" key="9">
    <source>
        <dbReference type="Proteomes" id="UP001175000"/>
    </source>
</evidence>
<comment type="similarity">
    <text evidence="2">Belongs to the SMN family.</text>
</comment>
<evidence type="ECO:0000256" key="1">
    <source>
        <dbReference type="ARBA" id="ARBA00004123"/>
    </source>
</evidence>
<sequence>MDDENNLTHEEIWDDSALVNSWNQALDEYKKYHSIHAAGGTVEDIIESDHRAAARRDAKPETEPAGGPMDEGDATPRSRSDETRPEATEKVRVRSGSIPAVGPQVLLGSVQDEDLKKLLMSWYYAGYYTGLFEGKQQAQSELASGSKSSHR</sequence>
<keyword evidence="5" id="KW-0539">Nucleus</keyword>
<reference evidence="8" key="1">
    <citation type="submission" date="2023-06" db="EMBL/GenBank/DDBJ databases">
        <title>Genome-scale phylogeny and comparative genomics of the fungal order Sordariales.</title>
        <authorList>
            <consortium name="Lawrence Berkeley National Laboratory"/>
            <person name="Hensen N."/>
            <person name="Bonometti L."/>
            <person name="Westerberg I."/>
            <person name="Brannstrom I.O."/>
            <person name="Guillou S."/>
            <person name="Cros-Aarteil S."/>
            <person name="Calhoun S."/>
            <person name="Haridas S."/>
            <person name="Kuo A."/>
            <person name="Mondo S."/>
            <person name="Pangilinan J."/>
            <person name="Riley R."/>
            <person name="Labutti K."/>
            <person name="Andreopoulos B."/>
            <person name="Lipzen A."/>
            <person name="Chen C."/>
            <person name="Yanf M."/>
            <person name="Daum C."/>
            <person name="Ng V."/>
            <person name="Clum A."/>
            <person name="Steindorff A."/>
            <person name="Ohm R."/>
            <person name="Martin F."/>
            <person name="Silar P."/>
            <person name="Natvig D."/>
            <person name="Lalanne C."/>
            <person name="Gautier V."/>
            <person name="Ament-Velasquez S.L."/>
            <person name="Kruys A."/>
            <person name="Hutchinson M.I."/>
            <person name="Powell A.J."/>
            <person name="Barry K."/>
            <person name="Miller A.N."/>
            <person name="Grigoriev I.V."/>
            <person name="Debuchy R."/>
            <person name="Gladieux P."/>
            <person name="Thoren M.H."/>
            <person name="Johannesson H."/>
        </authorList>
    </citation>
    <scope>NUCLEOTIDE SEQUENCE</scope>
    <source>
        <strain evidence="8">CBS 606.72</strain>
    </source>
</reference>
<feature type="compositionally biased region" description="Basic and acidic residues" evidence="6">
    <location>
        <begin position="47"/>
        <end position="62"/>
    </location>
</feature>
<dbReference type="Pfam" id="PF20636">
    <property type="entry name" value="SMN_G2-BD"/>
    <property type="match status" value="1"/>
</dbReference>
<keyword evidence="4" id="KW-0508">mRNA splicing</keyword>
<dbReference type="CDD" id="cd22851">
    <property type="entry name" value="SMN_N"/>
    <property type="match status" value="1"/>
</dbReference>
<comment type="caution">
    <text evidence="8">The sequence shown here is derived from an EMBL/GenBank/DDBJ whole genome shotgun (WGS) entry which is preliminary data.</text>
</comment>
<dbReference type="InterPro" id="IPR047313">
    <property type="entry name" value="SMN_C"/>
</dbReference>
<evidence type="ECO:0000256" key="5">
    <source>
        <dbReference type="ARBA" id="ARBA00023242"/>
    </source>
</evidence>
<dbReference type="Pfam" id="PF20635">
    <property type="entry name" value="SMN_YG-box"/>
    <property type="match status" value="1"/>
</dbReference>
<feature type="compositionally biased region" description="Basic and acidic residues" evidence="6">
    <location>
        <begin position="74"/>
        <end position="92"/>
    </location>
</feature>
<accession>A0AA39WE89</accession>
<name>A0AA39WE89_9PEZI</name>
<evidence type="ECO:0000256" key="2">
    <source>
        <dbReference type="ARBA" id="ARBA00005371"/>
    </source>
</evidence>
<dbReference type="GO" id="GO:0008380">
    <property type="term" value="P:RNA splicing"/>
    <property type="evidence" value="ECO:0007669"/>
    <property type="project" value="UniProtKB-KW"/>
</dbReference>
<proteinExistence type="inferred from homology"/>
<dbReference type="AlphaFoldDB" id="A0AA39WE89"/>
<dbReference type="Proteomes" id="UP001175000">
    <property type="component" value="Unassembled WGS sequence"/>
</dbReference>
<comment type="subcellular location">
    <subcellularLocation>
        <location evidence="1">Nucleus</location>
    </subcellularLocation>
</comment>
<organism evidence="8 9">
    <name type="scientific">Immersiella caudata</name>
    <dbReference type="NCBI Taxonomy" id="314043"/>
    <lineage>
        <taxon>Eukaryota</taxon>
        <taxon>Fungi</taxon>
        <taxon>Dikarya</taxon>
        <taxon>Ascomycota</taxon>
        <taxon>Pezizomycotina</taxon>
        <taxon>Sordariomycetes</taxon>
        <taxon>Sordariomycetidae</taxon>
        <taxon>Sordariales</taxon>
        <taxon>Lasiosphaeriaceae</taxon>
        <taxon>Immersiella</taxon>
    </lineage>
</organism>
<dbReference type="InterPro" id="IPR049481">
    <property type="entry name" value="SMN_G2-BD"/>
</dbReference>
<dbReference type="InterPro" id="IPR040424">
    <property type="entry name" value="Smn1"/>
</dbReference>
<dbReference type="PANTHER" id="PTHR39267">
    <property type="entry name" value="SURVIVAL MOTOR NEURON-LIKE PROTEIN 1"/>
    <property type="match status" value="1"/>
</dbReference>
<dbReference type="EMBL" id="JAULSU010000006">
    <property type="protein sequence ID" value="KAK0613794.1"/>
    <property type="molecule type" value="Genomic_DNA"/>
</dbReference>
<evidence type="ECO:0000256" key="6">
    <source>
        <dbReference type="SAM" id="MobiDB-lite"/>
    </source>
</evidence>
<keyword evidence="3" id="KW-0507">mRNA processing</keyword>
<gene>
    <name evidence="8" type="ORF">B0T14DRAFT_539509</name>
</gene>
<dbReference type="PANTHER" id="PTHR39267:SF1">
    <property type="entry name" value="SURVIVAL MOTOR NEURON PROTEIN"/>
    <property type="match status" value="1"/>
</dbReference>
<feature type="region of interest" description="Disordered" evidence="6">
    <location>
        <begin position="40"/>
        <end position="96"/>
    </location>
</feature>
<evidence type="ECO:0000256" key="3">
    <source>
        <dbReference type="ARBA" id="ARBA00022664"/>
    </source>
</evidence>
<dbReference type="GO" id="GO:0006397">
    <property type="term" value="P:mRNA processing"/>
    <property type="evidence" value="ECO:0007669"/>
    <property type="project" value="UniProtKB-KW"/>
</dbReference>
<protein>
    <submittedName>
        <fullName evidence="8">SMN family protein Smn1</fullName>
    </submittedName>
</protein>
<keyword evidence="9" id="KW-1185">Reference proteome</keyword>
<evidence type="ECO:0000256" key="4">
    <source>
        <dbReference type="ARBA" id="ARBA00023187"/>
    </source>
</evidence>
<feature type="domain" description="Survival Motor Neuron Gemin2-binding" evidence="7">
    <location>
        <begin position="10"/>
        <end position="33"/>
    </location>
</feature>
<evidence type="ECO:0000259" key="7">
    <source>
        <dbReference type="Pfam" id="PF20636"/>
    </source>
</evidence>
<dbReference type="CDD" id="cd22852">
    <property type="entry name" value="SMN_C"/>
    <property type="match status" value="1"/>
</dbReference>
<dbReference type="GO" id="GO:0005634">
    <property type="term" value="C:nucleus"/>
    <property type="evidence" value="ECO:0007669"/>
    <property type="project" value="UniProtKB-SubCell"/>
</dbReference>
<evidence type="ECO:0000313" key="8">
    <source>
        <dbReference type="EMBL" id="KAK0613794.1"/>
    </source>
</evidence>